<dbReference type="Gene3D" id="3.30.470.20">
    <property type="entry name" value="ATP-grasp fold, B domain"/>
    <property type="match status" value="1"/>
</dbReference>
<dbReference type="SMART" id="SM00881">
    <property type="entry name" value="CoA_binding"/>
    <property type="match status" value="1"/>
</dbReference>
<dbReference type="InterPro" id="IPR032875">
    <property type="entry name" value="Succ_CoA_lig_flav_dom"/>
</dbReference>
<dbReference type="Gene3D" id="3.40.50.261">
    <property type="entry name" value="Succinyl-CoA synthetase domains"/>
    <property type="match status" value="1"/>
</dbReference>
<dbReference type="Pfam" id="PF00583">
    <property type="entry name" value="Acetyltransf_1"/>
    <property type="match status" value="1"/>
</dbReference>
<dbReference type="InterPro" id="IPR003781">
    <property type="entry name" value="CoA-bd"/>
</dbReference>
<evidence type="ECO:0000313" key="6">
    <source>
        <dbReference type="Proteomes" id="UP000198802"/>
    </source>
</evidence>
<dbReference type="Gene3D" id="3.40.630.30">
    <property type="match status" value="1"/>
</dbReference>
<dbReference type="EMBL" id="FAOZ01000005">
    <property type="protein sequence ID" value="CUU55590.1"/>
    <property type="molecule type" value="Genomic_DNA"/>
</dbReference>
<feature type="domain" description="ATP-grasp" evidence="3">
    <location>
        <begin position="672"/>
        <end position="873"/>
    </location>
</feature>
<dbReference type="SUPFAM" id="SSF52210">
    <property type="entry name" value="Succinyl-CoA synthetase domains"/>
    <property type="match status" value="2"/>
</dbReference>
<dbReference type="InterPro" id="IPR013815">
    <property type="entry name" value="ATP_grasp_subdomain_1"/>
</dbReference>
<dbReference type="RefSeq" id="WP_091274289.1">
    <property type="nucleotide sequence ID" value="NZ_FAOZ01000005.1"/>
</dbReference>
<dbReference type="InterPro" id="IPR011761">
    <property type="entry name" value="ATP-grasp"/>
</dbReference>
<dbReference type="SUPFAM" id="SSF55729">
    <property type="entry name" value="Acyl-CoA N-acyltransferases (Nat)"/>
    <property type="match status" value="1"/>
</dbReference>
<dbReference type="Gene3D" id="3.40.50.720">
    <property type="entry name" value="NAD(P)-binding Rossmann-like Domain"/>
    <property type="match status" value="1"/>
</dbReference>
<dbReference type="CDD" id="cd04301">
    <property type="entry name" value="NAT_SF"/>
    <property type="match status" value="1"/>
</dbReference>
<dbReference type="InterPro" id="IPR016181">
    <property type="entry name" value="Acyl_CoA_acyltransferase"/>
</dbReference>
<evidence type="ECO:0000313" key="5">
    <source>
        <dbReference type="EMBL" id="CUU55590.1"/>
    </source>
</evidence>
<dbReference type="AlphaFoldDB" id="A0A0S4QM25"/>
<dbReference type="Pfam" id="PF13607">
    <property type="entry name" value="Succ_CoA_lig"/>
    <property type="match status" value="1"/>
</dbReference>
<feature type="domain" description="N-acetyltransferase" evidence="4">
    <location>
        <begin position="51"/>
        <end position="211"/>
    </location>
</feature>
<feature type="region of interest" description="Disordered" evidence="2">
    <location>
        <begin position="882"/>
        <end position="926"/>
    </location>
</feature>
<organism evidence="5 6">
    <name type="scientific">Parafrankia irregularis</name>
    <dbReference type="NCBI Taxonomy" id="795642"/>
    <lineage>
        <taxon>Bacteria</taxon>
        <taxon>Bacillati</taxon>
        <taxon>Actinomycetota</taxon>
        <taxon>Actinomycetes</taxon>
        <taxon>Frankiales</taxon>
        <taxon>Frankiaceae</taxon>
        <taxon>Parafrankia</taxon>
    </lineage>
</organism>
<sequence length="926" mass="96664">MSAAPPAAGPPPQPSPQPQPQPAPQSQSQSQSHDYPAHWEADVILSDGGTAHIRPIRPADGELLRPFWSRLSTRTIYFRYFNVRRGLSDADIARTTNVDQRVRGALVALIGGELVGLAHWERGQSPDAGPTPEAEVAFLVEDAQQGRGIGSVLLEHLAAAAAERGVRRFDADVLSENQQMIRVFLDAGYTVSRAWESGAAHLSFDIAPTTRSVDVMRAREHRAEAASVHRLLHPRAVAVIGAGRDRESLGNIVLRNLLAGGFDGPVYPVNPVAAATGGAVASVRAYASVEDTPPPVDLAVLCVPPGEIPGVVASCGRHGVRGLVVMTDQRDDEADARLASDARARGMRVVGPASLGLQNVAAGLNASLVNQLPAPGRIGCYSQSGPLGGALLEAAAARGLGFSVFVSAGDRADVSGNDLLQFWKADTSTGVALMHLETFGNPRKFARLARWLGRDTPVVVVLSERTPLDEALLRQAGVIGVDRVSQGLDVALLLATCPLPAGNRVAVVGDSRALVRFTARAADAAGLAVEEVLLPAGSSTEAFRAALVSAASRTDALITVAVRLPTSLPGPNSDLNPDPDPAPAALGAAAAARAVSVPVLATVRGTRVPPELSGLPVYFSPEAAVGALRGAVAYADWRALPAGTIPTTPVRRDEARRLTDGVTGRLTAGAASELLDCYGIDVVPSQVVRNADEAVEAAELFGWPVALKARASRYRHRPELGGQRLDLADPAVLRTAWRSLVERVGPDGPIVVQRMVPTGVAVVLGAEENPRFGPLVSFGLAGAATELLGDRVHHILPLADADAARLVRSVKAAPLLFGYRGAAPVDVAALEDLLLRLARLVDETGAVRRLALEPVIVSADGVSVLSAEVVLAPPIPRADAGPRRFWRAGSQGEPAGSAAGATARVAEADTQPGSAQRVPTVHNRLP</sequence>
<gene>
    <name evidence="5" type="ORF">Ga0074812_105242</name>
</gene>
<dbReference type="InterPro" id="IPR016102">
    <property type="entry name" value="Succinyl-CoA_synth-like"/>
</dbReference>
<dbReference type="PANTHER" id="PTHR42793">
    <property type="entry name" value="COA BINDING DOMAIN CONTAINING PROTEIN"/>
    <property type="match status" value="1"/>
</dbReference>
<feature type="compositionally biased region" description="Low complexity" evidence="2">
    <location>
        <begin position="895"/>
        <end position="905"/>
    </location>
</feature>
<dbReference type="PANTHER" id="PTHR42793:SF1">
    <property type="entry name" value="PEPTIDYL-LYSINE N-ACETYLTRANSFERASE PATZ"/>
    <property type="match status" value="1"/>
</dbReference>
<dbReference type="GO" id="GO:0016747">
    <property type="term" value="F:acyltransferase activity, transferring groups other than amino-acyl groups"/>
    <property type="evidence" value="ECO:0007669"/>
    <property type="project" value="InterPro"/>
</dbReference>
<dbReference type="Pfam" id="PF13380">
    <property type="entry name" value="CoA_binding_2"/>
    <property type="match status" value="1"/>
</dbReference>
<dbReference type="PROSITE" id="PS51186">
    <property type="entry name" value="GNAT"/>
    <property type="match status" value="1"/>
</dbReference>
<evidence type="ECO:0000259" key="3">
    <source>
        <dbReference type="PROSITE" id="PS50975"/>
    </source>
</evidence>
<keyword evidence="6" id="KW-1185">Reference proteome</keyword>
<evidence type="ECO:0000259" key="4">
    <source>
        <dbReference type="PROSITE" id="PS51186"/>
    </source>
</evidence>
<protein>
    <submittedName>
        <fullName evidence="5">Acyl-CoA synthetase (NDP forming)</fullName>
    </submittedName>
</protein>
<dbReference type="SUPFAM" id="SSF56059">
    <property type="entry name" value="Glutathione synthetase ATP-binding domain-like"/>
    <property type="match status" value="1"/>
</dbReference>
<feature type="compositionally biased region" description="Pro residues" evidence="2">
    <location>
        <begin position="7"/>
        <end position="23"/>
    </location>
</feature>
<dbReference type="PROSITE" id="PS50975">
    <property type="entry name" value="ATP_GRASP"/>
    <property type="match status" value="1"/>
</dbReference>
<dbReference type="SUPFAM" id="SSF51735">
    <property type="entry name" value="NAD(P)-binding Rossmann-fold domains"/>
    <property type="match status" value="1"/>
</dbReference>
<evidence type="ECO:0000256" key="2">
    <source>
        <dbReference type="SAM" id="MobiDB-lite"/>
    </source>
</evidence>
<dbReference type="GO" id="GO:0046872">
    <property type="term" value="F:metal ion binding"/>
    <property type="evidence" value="ECO:0007669"/>
    <property type="project" value="InterPro"/>
</dbReference>
<reference evidence="6" key="1">
    <citation type="submission" date="2015-11" db="EMBL/GenBank/DDBJ databases">
        <authorList>
            <person name="Varghese N."/>
        </authorList>
    </citation>
    <scope>NUCLEOTIDE SEQUENCE [LARGE SCALE GENOMIC DNA]</scope>
    <source>
        <strain evidence="6">DSM 45899</strain>
    </source>
</reference>
<proteinExistence type="predicted"/>
<dbReference type="Gene3D" id="3.30.1490.20">
    <property type="entry name" value="ATP-grasp fold, A domain"/>
    <property type="match status" value="1"/>
</dbReference>
<name>A0A0S4QM25_9ACTN</name>
<dbReference type="InterPro" id="IPR000182">
    <property type="entry name" value="GNAT_dom"/>
</dbReference>
<feature type="region of interest" description="Disordered" evidence="2">
    <location>
        <begin position="1"/>
        <end position="35"/>
    </location>
</feature>
<dbReference type="InterPro" id="IPR036291">
    <property type="entry name" value="NAD(P)-bd_dom_sf"/>
</dbReference>
<dbReference type="Proteomes" id="UP000198802">
    <property type="component" value="Unassembled WGS sequence"/>
</dbReference>
<evidence type="ECO:0000256" key="1">
    <source>
        <dbReference type="PROSITE-ProRule" id="PRU00409"/>
    </source>
</evidence>
<keyword evidence="1" id="KW-0547">Nucleotide-binding</keyword>
<dbReference type="Pfam" id="PF13549">
    <property type="entry name" value="ATP-grasp_5"/>
    <property type="match status" value="1"/>
</dbReference>
<keyword evidence="1" id="KW-0067">ATP-binding</keyword>
<accession>A0A0S4QM25</accession>
<dbReference type="GO" id="GO:0005524">
    <property type="term" value="F:ATP binding"/>
    <property type="evidence" value="ECO:0007669"/>
    <property type="project" value="UniProtKB-UniRule"/>
</dbReference>